<gene>
    <name evidence="3" type="primary">PBP1</name>
    <name evidence="3" type="ORF">H4R18_004249</name>
</gene>
<comment type="caution">
    <text evidence="3">The sequence shown here is derived from an EMBL/GenBank/DDBJ whole genome shotgun (WGS) entry which is preliminary data.</text>
</comment>
<feature type="compositionally biased region" description="Low complexity" evidence="1">
    <location>
        <begin position="551"/>
        <end position="572"/>
    </location>
</feature>
<evidence type="ECO:0000313" key="4">
    <source>
        <dbReference type="Proteomes" id="UP001140217"/>
    </source>
</evidence>
<evidence type="ECO:0000313" key="3">
    <source>
        <dbReference type="EMBL" id="KAJ2779014.1"/>
    </source>
</evidence>
<dbReference type="Pfam" id="PF06741">
    <property type="entry name" value="LsmAD"/>
    <property type="match status" value="1"/>
</dbReference>
<evidence type="ECO:0000256" key="1">
    <source>
        <dbReference type="SAM" id="MobiDB-lite"/>
    </source>
</evidence>
<evidence type="ECO:0000259" key="2">
    <source>
        <dbReference type="SMART" id="SM01272"/>
    </source>
</evidence>
<feature type="region of interest" description="Disordered" evidence="1">
    <location>
        <begin position="871"/>
        <end position="892"/>
    </location>
</feature>
<feature type="region of interest" description="Disordered" evidence="1">
    <location>
        <begin position="763"/>
        <end position="792"/>
    </location>
</feature>
<dbReference type="Proteomes" id="UP001140217">
    <property type="component" value="Unassembled WGS sequence"/>
</dbReference>
<dbReference type="GO" id="GO:0034063">
    <property type="term" value="P:stress granule assembly"/>
    <property type="evidence" value="ECO:0007669"/>
    <property type="project" value="TreeGrafter"/>
</dbReference>
<dbReference type="OrthoDB" id="2275718at2759"/>
<dbReference type="PANTHER" id="PTHR12854:SF7">
    <property type="entry name" value="ATAXIN-2 HOMOLOG"/>
    <property type="match status" value="1"/>
</dbReference>
<feature type="region of interest" description="Disordered" evidence="1">
    <location>
        <begin position="288"/>
        <end position="336"/>
    </location>
</feature>
<dbReference type="EMBL" id="JANBUL010000198">
    <property type="protein sequence ID" value="KAJ2779014.1"/>
    <property type="molecule type" value="Genomic_DNA"/>
</dbReference>
<feature type="compositionally biased region" description="Low complexity" evidence="1">
    <location>
        <begin position="45"/>
        <end position="55"/>
    </location>
</feature>
<feature type="region of interest" description="Disordered" evidence="1">
    <location>
        <begin position="487"/>
        <end position="579"/>
    </location>
</feature>
<dbReference type="SMART" id="SM01272">
    <property type="entry name" value="LsmAD"/>
    <property type="match status" value="1"/>
</dbReference>
<accession>A0A9W8LGH8</accession>
<dbReference type="AlphaFoldDB" id="A0A9W8LGH8"/>
<reference evidence="3" key="1">
    <citation type="submission" date="2022-07" db="EMBL/GenBank/DDBJ databases">
        <title>Phylogenomic reconstructions and comparative analyses of Kickxellomycotina fungi.</title>
        <authorList>
            <person name="Reynolds N.K."/>
            <person name="Stajich J.E."/>
            <person name="Barry K."/>
            <person name="Grigoriev I.V."/>
            <person name="Crous P."/>
            <person name="Smith M.E."/>
        </authorList>
    </citation>
    <scope>NUCLEOTIDE SEQUENCE</scope>
    <source>
        <strain evidence="3">NBRC 105414</strain>
    </source>
</reference>
<organism evidence="3 4">
    <name type="scientific">Coemansia javaensis</name>
    <dbReference type="NCBI Taxonomy" id="2761396"/>
    <lineage>
        <taxon>Eukaryota</taxon>
        <taxon>Fungi</taxon>
        <taxon>Fungi incertae sedis</taxon>
        <taxon>Zoopagomycota</taxon>
        <taxon>Kickxellomycotina</taxon>
        <taxon>Kickxellomycetes</taxon>
        <taxon>Kickxellales</taxon>
        <taxon>Kickxellaceae</taxon>
        <taxon>Coemansia</taxon>
    </lineage>
</organism>
<feature type="compositionally biased region" description="Low complexity" evidence="1">
    <location>
        <begin position="497"/>
        <end position="542"/>
    </location>
</feature>
<feature type="compositionally biased region" description="Low complexity" evidence="1">
    <location>
        <begin position="312"/>
        <end position="336"/>
    </location>
</feature>
<feature type="domain" description="LsmAD" evidence="2">
    <location>
        <begin position="218"/>
        <end position="291"/>
    </location>
</feature>
<feature type="compositionally biased region" description="Low complexity" evidence="1">
    <location>
        <begin position="356"/>
        <end position="375"/>
    </location>
</feature>
<proteinExistence type="predicted"/>
<dbReference type="GO" id="GO:0010494">
    <property type="term" value="C:cytoplasmic stress granule"/>
    <property type="evidence" value="ECO:0007669"/>
    <property type="project" value="TreeGrafter"/>
</dbReference>
<dbReference type="Pfam" id="PF14438">
    <property type="entry name" value="SM-ATX"/>
    <property type="match status" value="1"/>
</dbReference>
<dbReference type="InterPro" id="IPR045117">
    <property type="entry name" value="ATXN2-like"/>
</dbReference>
<dbReference type="PANTHER" id="PTHR12854">
    <property type="entry name" value="ATAXIN 2-RELATED"/>
    <property type="match status" value="1"/>
</dbReference>
<dbReference type="GO" id="GO:0003729">
    <property type="term" value="F:mRNA binding"/>
    <property type="evidence" value="ECO:0007669"/>
    <property type="project" value="TreeGrafter"/>
</dbReference>
<protein>
    <submittedName>
        <fullName evidence="3">Poly(A)-binding protein binding protein</fullName>
    </submittedName>
</protein>
<feature type="region of interest" description="Disordered" evidence="1">
    <location>
        <begin position="352"/>
        <end position="375"/>
    </location>
</feature>
<feature type="region of interest" description="Disordered" evidence="1">
    <location>
        <begin position="1"/>
        <end position="62"/>
    </location>
</feature>
<sequence>MSGGSSKAHGAKAGDSAGAAAGRHGRWSAGPPQLARAQKDGPGGSRSPRGRAPAGGARGLIDGEAPDQVEAMHGRLLCLLTHLVGTQVEVTTTGGDVYQGVLCSINPNDAQSVVLRYAYAQGGGKAAPPVGTLVINGDDCLSIAGVAAWSDGGAGGGGGARGAFKTDADISRAGAQAAQRELHRWVPDDGDDLGALGSGLEDAGPRSWDQFATNERLFGLTTDFDEEIYTTRLDRSRADFKEREREAARIAHEIQSAPFFNSHVAEERHDVAADDGGAMDEEDRYGAVLRPSGAPGKYVPPYLRGKPDPARPDTAPAPGDAEPPTRPAAAEPARPPNNAMAAAALAKLNIRTTGHSPAPGGSSSGGAPKSAARDASPSPAAAVAAAAAAAAATADPAIIAASKPPAPSASGKLASLRGNKHRTDVAALNKPMADITEKLNSERERIHQHKQALLKNCISELVKFQKSFKLNTPMPDDVAELVGVKKKAVGKPPPEAPAASAAAKAAEGLAAKAAEGLAAKAAEGPAAKAAASGDTGAPAKGEPGPDPEPQPQKATSPGSSDASASAQAPAADEGAREPKKPAFKFNAKASSFKPSAAASPFVPKHSASSSRASSAAGASEYNAFFGRRTLKKAPLPLWGGAFKLPKSCPSGDGAPTWPFGSRTYRIQFVPDGPEAMMYPLQGYMAPYGYYQHYQYPPPHMGMIPPGGAPRVAASSPYMAAAAAGYGAPGGGGVYAGGPYSSTPGYPSPVVAAAGRSPVPAAIGGPPLATPHPLPGAQGGGSGVDQHSAATPEPPHIAQAGSDIQGPMYGTAPIHMSMVPPHMQFGGMHAGAYMAPSVPPPQGYPPQSVPMPMGYAHYPPGQPYGASPPGMAMAHGSPHPEHGAPGTASHHAG</sequence>
<feature type="compositionally biased region" description="Low complexity" evidence="1">
    <location>
        <begin position="1"/>
        <end position="30"/>
    </location>
</feature>
<name>A0A9W8LGH8_9FUNG</name>
<dbReference type="InterPro" id="IPR025852">
    <property type="entry name" value="SM_dom_ATX"/>
</dbReference>
<keyword evidence="4" id="KW-1185">Reference proteome</keyword>
<dbReference type="InterPro" id="IPR009604">
    <property type="entry name" value="LsmAD_domain"/>
</dbReference>